<comment type="caution">
    <text evidence="2">The sequence shown here is derived from an EMBL/GenBank/DDBJ whole genome shotgun (WGS) entry which is preliminary data.</text>
</comment>
<feature type="transmembrane region" description="Helical" evidence="1">
    <location>
        <begin position="342"/>
        <end position="365"/>
    </location>
</feature>
<reference evidence="2" key="1">
    <citation type="journal article" date="2018" name="Genome Biol.">
        <title>SKESA: strategic k-mer extension for scrupulous assemblies.</title>
        <authorList>
            <person name="Souvorov A."/>
            <person name="Agarwala R."/>
            <person name="Lipman D.J."/>
        </authorList>
    </citation>
    <scope>NUCLEOTIDE SEQUENCE</scope>
    <source>
        <strain evidence="2">O50</strain>
    </source>
</reference>
<dbReference type="AlphaFoldDB" id="A0A8H9UJH0"/>
<reference evidence="2" key="2">
    <citation type="submission" date="2020-09" db="EMBL/GenBank/DDBJ databases">
        <authorList>
            <consortium name="NCBI Pathogen Detection Project"/>
        </authorList>
    </citation>
    <scope>NUCLEOTIDE SEQUENCE</scope>
    <source>
        <strain evidence="2">O50</strain>
    </source>
</reference>
<sequence>MTVSSKRLFSITVFYLSFIAIYLLNNNRDDPQNLLVLNSLLSLITLIFIIMTTVLLFSKTEGMKTGIDFVLFLWVFIATIIVFMFRGVIVVHGIYLLVFYLIMNLSICELSRKKMAFVIYVGIISLAIQFSNFELDGRHVLSYIDPNYSSMIVFLFGAFCYYKYSKVLSCVVFIMGVITLSRNYILVVLCFFAMNILVSKTVSFKKIGLFFLKPLISIIIIIAIPTIASYYVADNYHLGEVTVNTIDSKMSGDIIDSSNVHRALATVSFLKDLMSNIWLYSIGVDSENYIKTIFINTPHHSIFQLILNYGWFFSIPYMILFFKEIYKICKRDYNLLPFILSFYLYLMILGGGIYGIYIVWIAFIFKLNGHENK</sequence>
<feature type="transmembrane region" description="Helical" evidence="1">
    <location>
        <begin position="210"/>
        <end position="233"/>
    </location>
</feature>
<feature type="transmembrane region" description="Helical" evidence="1">
    <location>
        <begin position="147"/>
        <end position="165"/>
    </location>
</feature>
<feature type="transmembrane region" description="Helical" evidence="1">
    <location>
        <begin position="115"/>
        <end position="135"/>
    </location>
</feature>
<evidence type="ECO:0000256" key="1">
    <source>
        <dbReference type="SAM" id="Phobius"/>
    </source>
</evidence>
<feature type="transmembrane region" description="Helical" evidence="1">
    <location>
        <begin position="302"/>
        <end position="322"/>
    </location>
</feature>
<feature type="transmembrane region" description="Helical" evidence="1">
    <location>
        <begin position="36"/>
        <end position="58"/>
    </location>
</feature>
<evidence type="ECO:0000313" key="2">
    <source>
        <dbReference type="EMBL" id="HAT3895849.1"/>
    </source>
</evidence>
<keyword evidence="1" id="KW-1133">Transmembrane helix</keyword>
<name>A0A8H9UJH0_CITFR</name>
<dbReference type="EMBL" id="DACSXJ010000001">
    <property type="protein sequence ID" value="HAT3895849.1"/>
    <property type="molecule type" value="Genomic_DNA"/>
</dbReference>
<organism evidence="2">
    <name type="scientific">Citrobacter freundii</name>
    <dbReference type="NCBI Taxonomy" id="546"/>
    <lineage>
        <taxon>Bacteria</taxon>
        <taxon>Pseudomonadati</taxon>
        <taxon>Pseudomonadota</taxon>
        <taxon>Gammaproteobacteria</taxon>
        <taxon>Enterobacterales</taxon>
        <taxon>Enterobacteriaceae</taxon>
        <taxon>Citrobacter</taxon>
        <taxon>Citrobacter freundii complex</taxon>
    </lineage>
</organism>
<dbReference type="Proteomes" id="UP000855471">
    <property type="component" value="Unassembled WGS sequence"/>
</dbReference>
<evidence type="ECO:0008006" key="3">
    <source>
        <dbReference type="Google" id="ProtNLM"/>
    </source>
</evidence>
<feature type="transmembrane region" description="Helical" evidence="1">
    <location>
        <begin position="171"/>
        <end position="198"/>
    </location>
</feature>
<feature type="transmembrane region" description="Helical" evidence="1">
    <location>
        <begin position="70"/>
        <end position="103"/>
    </location>
</feature>
<protein>
    <recommendedName>
        <fullName evidence="3">Wzy</fullName>
    </recommendedName>
</protein>
<feature type="transmembrane region" description="Helical" evidence="1">
    <location>
        <begin position="7"/>
        <end position="24"/>
    </location>
</feature>
<proteinExistence type="predicted"/>
<accession>A0A8H9UJH0</accession>
<keyword evidence="1" id="KW-0472">Membrane</keyword>
<dbReference type="RefSeq" id="WP_071667061.1">
    <property type="nucleotide sequence ID" value="NZ_CABDWZ010000001.1"/>
</dbReference>
<gene>
    <name evidence="2" type="ORF">I9Y29_000225</name>
</gene>
<keyword evidence="1" id="KW-0812">Transmembrane</keyword>